<sequence>MAPPRQNSETRQAGERDGDHMVTRQDGWPNDDRANPVISGGADIFTSPFSQETLLAGQANIGLM</sequence>
<organism evidence="2 3">
    <name type="scientific">Candidatus Kirkpatrickella diaphorinae</name>
    <dbReference type="NCBI Taxonomy" id="2984322"/>
    <lineage>
        <taxon>Bacteria</taxon>
        <taxon>Pseudomonadati</taxon>
        <taxon>Pseudomonadota</taxon>
        <taxon>Alphaproteobacteria</taxon>
        <taxon>Acetobacterales</taxon>
        <taxon>Acetobacteraceae</taxon>
        <taxon>Candidatus Kirkpatrickella</taxon>
    </lineage>
</organism>
<keyword evidence="3" id="KW-1185">Reference proteome</keyword>
<reference evidence="2" key="1">
    <citation type="submission" date="2022-10" db="EMBL/GenBank/DDBJ databases">
        <title>Candidatus Kirkpatrella diaphorinas gen. nov., sp. nov., an uncultured endosymbiont identified in a population of Diaphorina citri from Hawaii.</title>
        <authorList>
            <person name="Henry E.M."/>
            <person name="Carlson C.R."/>
            <person name="Kuo Y.-W."/>
        </authorList>
    </citation>
    <scope>NUCLEOTIDE SEQUENCE</scope>
    <source>
        <strain evidence="2">CADCRV1</strain>
    </source>
</reference>
<protein>
    <submittedName>
        <fullName evidence="2">Uncharacterized protein</fullName>
    </submittedName>
</protein>
<feature type="region of interest" description="Disordered" evidence="1">
    <location>
        <begin position="1"/>
        <end position="36"/>
    </location>
</feature>
<dbReference type="Proteomes" id="UP001163831">
    <property type="component" value="Chromosome"/>
</dbReference>
<gene>
    <name evidence="2" type="ORF">N5W20_06820</name>
</gene>
<evidence type="ECO:0000313" key="3">
    <source>
        <dbReference type="Proteomes" id="UP001163831"/>
    </source>
</evidence>
<proteinExistence type="predicted"/>
<evidence type="ECO:0000256" key="1">
    <source>
        <dbReference type="SAM" id="MobiDB-lite"/>
    </source>
</evidence>
<dbReference type="EMBL" id="CP107052">
    <property type="protein sequence ID" value="UYH50817.1"/>
    <property type="molecule type" value="Genomic_DNA"/>
</dbReference>
<accession>A0ABY6GHN3</accession>
<feature type="compositionally biased region" description="Polar residues" evidence="1">
    <location>
        <begin position="1"/>
        <end position="11"/>
    </location>
</feature>
<feature type="compositionally biased region" description="Basic and acidic residues" evidence="1">
    <location>
        <begin position="12"/>
        <end position="23"/>
    </location>
</feature>
<evidence type="ECO:0000313" key="2">
    <source>
        <dbReference type="EMBL" id="UYH50817.1"/>
    </source>
</evidence>
<name>A0ABY6GHN3_9PROT</name>
<dbReference type="RefSeq" id="WP_319806408.1">
    <property type="nucleotide sequence ID" value="NZ_CP107052.1"/>
</dbReference>